<evidence type="ECO:0000256" key="9">
    <source>
        <dbReference type="ARBA" id="ARBA00022839"/>
    </source>
</evidence>
<keyword evidence="12" id="KW-0233">DNA recombination</keyword>
<keyword evidence="6" id="KW-0547">Nucleotide-binding</keyword>
<dbReference type="Pfam" id="PF13476">
    <property type="entry name" value="AAA_23"/>
    <property type="match status" value="1"/>
</dbReference>
<dbReference type="RefSeq" id="WP_115340612.1">
    <property type="nucleotide sequence ID" value="NZ_UHED01000001.1"/>
</dbReference>
<feature type="coiled-coil region" evidence="13">
    <location>
        <begin position="337"/>
        <end position="378"/>
    </location>
</feature>
<accession>A0A380HNM3</accession>
<evidence type="ECO:0000256" key="5">
    <source>
        <dbReference type="ARBA" id="ARBA00022722"/>
    </source>
</evidence>
<comment type="subunit">
    <text evidence="2">Heterodimer of SbcC and SbcD.</text>
</comment>
<evidence type="ECO:0000256" key="4">
    <source>
        <dbReference type="ARBA" id="ARBA00022705"/>
    </source>
</evidence>
<dbReference type="PANTHER" id="PTHR32114">
    <property type="entry name" value="ABC TRANSPORTER ABCH.3"/>
    <property type="match status" value="1"/>
</dbReference>
<dbReference type="GO" id="GO:0016887">
    <property type="term" value="F:ATP hydrolysis activity"/>
    <property type="evidence" value="ECO:0007669"/>
    <property type="project" value="InterPro"/>
</dbReference>
<evidence type="ECO:0000256" key="11">
    <source>
        <dbReference type="ARBA" id="ARBA00023054"/>
    </source>
</evidence>
<dbReference type="InterPro" id="IPR038729">
    <property type="entry name" value="Rad50/SbcC_AAA"/>
</dbReference>
<evidence type="ECO:0000256" key="8">
    <source>
        <dbReference type="ARBA" id="ARBA00022801"/>
    </source>
</evidence>
<evidence type="ECO:0000256" key="7">
    <source>
        <dbReference type="ARBA" id="ARBA00022759"/>
    </source>
</evidence>
<reference evidence="15 16" key="1">
    <citation type="submission" date="2018-06" db="EMBL/GenBank/DDBJ databases">
        <authorList>
            <consortium name="Pathogen Informatics"/>
            <person name="Doyle S."/>
        </authorList>
    </citation>
    <scope>NUCLEOTIDE SEQUENCE [LARGE SCALE GENOMIC DNA]</scope>
    <source>
        <strain evidence="15 16">NCTC7688</strain>
    </source>
</reference>
<dbReference type="GO" id="GO:0004519">
    <property type="term" value="F:endonuclease activity"/>
    <property type="evidence" value="ECO:0007669"/>
    <property type="project" value="UniProtKB-KW"/>
</dbReference>
<proteinExistence type="inferred from homology"/>
<feature type="coiled-coil region" evidence="13">
    <location>
        <begin position="663"/>
        <end position="842"/>
    </location>
</feature>
<evidence type="ECO:0000256" key="6">
    <source>
        <dbReference type="ARBA" id="ARBA00022741"/>
    </source>
</evidence>
<evidence type="ECO:0000256" key="12">
    <source>
        <dbReference type="ARBA" id="ARBA00023172"/>
    </source>
</evidence>
<organism evidence="15 16">
    <name type="scientific">Staphylococcus saprophyticus</name>
    <dbReference type="NCBI Taxonomy" id="29385"/>
    <lineage>
        <taxon>Bacteria</taxon>
        <taxon>Bacillati</taxon>
        <taxon>Bacillota</taxon>
        <taxon>Bacilli</taxon>
        <taxon>Bacillales</taxon>
        <taxon>Staphylococcaceae</taxon>
        <taxon>Staphylococcus</taxon>
    </lineage>
</organism>
<keyword evidence="8" id="KW-0378">Hydrolase</keyword>
<dbReference type="Gene3D" id="3.40.50.300">
    <property type="entry name" value="P-loop containing nucleotide triphosphate hydrolases"/>
    <property type="match status" value="2"/>
</dbReference>
<name>A0A380HNM3_STASA</name>
<dbReference type="SUPFAM" id="SSF75712">
    <property type="entry name" value="Rad50 coiled-coil Zn hook"/>
    <property type="match status" value="1"/>
</dbReference>
<feature type="coiled-coil region" evidence="13">
    <location>
        <begin position="433"/>
        <end position="501"/>
    </location>
</feature>
<dbReference type="GO" id="GO:0004527">
    <property type="term" value="F:exonuclease activity"/>
    <property type="evidence" value="ECO:0007669"/>
    <property type="project" value="UniProtKB-KW"/>
</dbReference>
<evidence type="ECO:0000256" key="3">
    <source>
        <dbReference type="ARBA" id="ARBA00013368"/>
    </source>
</evidence>
<evidence type="ECO:0000256" key="2">
    <source>
        <dbReference type="ARBA" id="ARBA00011322"/>
    </source>
</evidence>
<evidence type="ECO:0000256" key="13">
    <source>
        <dbReference type="SAM" id="Coils"/>
    </source>
</evidence>
<dbReference type="GO" id="GO:0006302">
    <property type="term" value="P:double-strand break repair"/>
    <property type="evidence" value="ECO:0007669"/>
    <property type="project" value="InterPro"/>
</dbReference>
<keyword evidence="10" id="KW-0067">ATP-binding</keyword>
<gene>
    <name evidence="15" type="primary">sbcC</name>
    <name evidence="15" type="ORF">NCTC7688_01699</name>
</gene>
<keyword evidence="9 15" id="KW-0269">Exonuclease</keyword>
<evidence type="ECO:0000256" key="1">
    <source>
        <dbReference type="ARBA" id="ARBA00006930"/>
    </source>
</evidence>
<protein>
    <recommendedName>
        <fullName evidence="3">Nuclease SbcCD subunit C</fullName>
    </recommendedName>
</protein>
<sequence>MRPIKLNLTNFGPFLNETIDFNNVENNQLFLISGKTGSGKTMIFDAIVFALFGEASTKDRKESDLRSHFAESKKPMVVEFEFKLRNQYFKIQRQGAFIKEGNKNKTLGQLAVYQYEQDDYALRESKINSGNQFIKALLGVNAEQFRQLFILPQGEFKRFLLSKSVEKQDILRTLFNSQRFEEIQKKLSDDVKEVREQIEKRYNDLENHWKELETFDDETLCEHKVISARQTNNIIKVLPDFKMKAQIIRDDFEQKKEILKNKVNSTENALNNNIKLEDALNKLNENQQKYEALLVNEHEIQEKVKRVTEINEVRPITNLLEVKENTISKKGKVAQSIEEKSKSIFDLEDKIKQSNLEADNLKEKQDDIEELRRFIEQTQLFFEKANKYKNAYNNYQFTKTAFTDLEAYLTQKNEEIKDTTAKLNQRQPDYRKIEQITEAIYNLNNDIKQLKQNEKDKIEYDALQKRKMQKQRNLKDLSQKRVQLNEEYNNIDKSKLDLNNKQDVIATVQAALHTGETCPICGNEIHTLSSHVDFDEIMERHQQLTLLEEKIATVKGDIIKCESELSHIEEQLSKYTIASLENINYEAIEDEVEKKYQEKKKIDEENNEIEKLKDQLQQYEKSSHDLQMNIQKKEHILKENETAINDFENTTGYKRVDEFLTKFEDAYNQIRQFDQTLNEIEQKIQNYKSTLAIEKNSVTYLKNNLAEIETEINETDMKINEEMQRIGFTSLEQVEKVTAQASEKQNLEKEIETFKKEKQSYELYIAQLKAETNNKKLDDTQQLKERFEEMQQAYETASTELSQHDYKMEFNSKKITEINKIIDELNSELQSQQEVFQLAEILAGKNEQKLTLENYVLIYYLERILTQANQRLAIMTGQRYQLTRRAQISQGYSGLEIDVFDAHSNQSRHITSLSGGETFQASLALALGLSEIVQQESGGISLDSMFVDEGFGTLDQETLETALDTLLSLKSTGRMVGIISHVSELKQRIPLILEVTTEQYQSTTHFKKQ</sequence>
<feature type="coiled-coil region" evidence="13">
    <location>
        <begin position="249"/>
        <end position="296"/>
    </location>
</feature>
<dbReference type="AlphaFoldDB" id="A0A380HNM3"/>
<dbReference type="GO" id="GO:0006260">
    <property type="term" value="P:DNA replication"/>
    <property type="evidence" value="ECO:0007669"/>
    <property type="project" value="UniProtKB-KW"/>
</dbReference>
<evidence type="ECO:0000313" key="15">
    <source>
        <dbReference type="EMBL" id="SUM83126.1"/>
    </source>
</evidence>
<dbReference type="GO" id="GO:0006310">
    <property type="term" value="P:DNA recombination"/>
    <property type="evidence" value="ECO:0007669"/>
    <property type="project" value="UniProtKB-KW"/>
</dbReference>
<feature type="domain" description="Rad50/SbcC-type AAA" evidence="14">
    <location>
        <begin position="5"/>
        <end position="213"/>
    </location>
</feature>
<evidence type="ECO:0000259" key="14">
    <source>
        <dbReference type="Pfam" id="PF13476"/>
    </source>
</evidence>
<keyword evidence="5" id="KW-0540">Nuclease</keyword>
<dbReference type="InterPro" id="IPR027417">
    <property type="entry name" value="P-loop_NTPase"/>
</dbReference>
<dbReference type="EMBL" id="UHED01000001">
    <property type="protein sequence ID" value="SUM83126.1"/>
    <property type="molecule type" value="Genomic_DNA"/>
</dbReference>
<dbReference type="SUPFAM" id="SSF52540">
    <property type="entry name" value="P-loop containing nucleoside triphosphate hydrolases"/>
    <property type="match status" value="1"/>
</dbReference>
<keyword evidence="4" id="KW-0235">DNA replication</keyword>
<evidence type="ECO:0000313" key="16">
    <source>
        <dbReference type="Proteomes" id="UP000254707"/>
    </source>
</evidence>
<dbReference type="Gene3D" id="1.10.287.1490">
    <property type="match status" value="1"/>
</dbReference>
<keyword evidence="7" id="KW-0255">Endonuclease</keyword>
<dbReference type="PANTHER" id="PTHR32114:SF2">
    <property type="entry name" value="ABC TRANSPORTER ABCH.3"/>
    <property type="match status" value="1"/>
</dbReference>
<comment type="similarity">
    <text evidence="1">Belongs to the SMC family. SbcC subfamily.</text>
</comment>
<evidence type="ECO:0000256" key="10">
    <source>
        <dbReference type="ARBA" id="ARBA00022840"/>
    </source>
</evidence>
<feature type="coiled-coil region" evidence="13">
    <location>
        <begin position="585"/>
        <end position="629"/>
    </location>
</feature>
<dbReference type="NCBIfam" id="NF041751">
    <property type="entry name" value="sbcc_Staph"/>
    <property type="match status" value="1"/>
</dbReference>
<dbReference type="Pfam" id="PF13558">
    <property type="entry name" value="SbcC_Walker_B"/>
    <property type="match status" value="1"/>
</dbReference>
<keyword evidence="11 13" id="KW-0175">Coiled coil</keyword>
<dbReference type="GO" id="GO:0005524">
    <property type="term" value="F:ATP binding"/>
    <property type="evidence" value="ECO:0007669"/>
    <property type="project" value="UniProtKB-KW"/>
</dbReference>
<dbReference type="Proteomes" id="UP000254707">
    <property type="component" value="Unassembled WGS sequence"/>
</dbReference>
<dbReference type="InterPro" id="IPR053380">
    <property type="entry name" value="SbcCD_Nuclease_C"/>
</dbReference>